<dbReference type="EMBL" id="CP028136">
    <property type="protein sequence ID" value="AVR47214.1"/>
    <property type="molecule type" value="Genomic_DNA"/>
</dbReference>
<accession>A0A2R3ZAG6</accession>
<dbReference type="Proteomes" id="UP000241507">
    <property type="component" value="Chromosome"/>
</dbReference>
<dbReference type="AlphaFoldDB" id="A0A2R3ZAG6"/>
<evidence type="ECO:0000313" key="2">
    <source>
        <dbReference type="Proteomes" id="UP000241507"/>
    </source>
</evidence>
<dbReference type="KEGG" id="grs:C7S20_19245"/>
<organism evidence="1 2">
    <name type="scientific">Christiangramia fulva</name>
    <dbReference type="NCBI Taxonomy" id="2126553"/>
    <lineage>
        <taxon>Bacteria</taxon>
        <taxon>Pseudomonadati</taxon>
        <taxon>Bacteroidota</taxon>
        <taxon>Flavobacteriia</taxon>
        <taxon>Flavobacteriales</taxon>
        <taxon>Flavobacteriaceae</taxon>
        <taxon>Christiangramia</taxon>
    </lineage>
</organism>
<reference evidence="2" key="1">
    <citation type="submission" date="2018-03" db="EMBL/GenBank/DDBJ databases">
        <title>Gramella fulva sp. nov., isolated from a dry surface of tidal flat.</title>
        <authorList>
            <person name="Hwang S.H."/>
            <person name="Hwang W.M."/>
            <person name="Kang K."/>
            <person name="Ahn T.-Y."/>
        </authorList>
    </citation>
    <scope>NUCLEOTIDE SEQUENCE [LARGE SCALE GENOMIC DNA]</scope>
    <source>
        <strain evidence="2">SH35</strain>
    </source>
</reference>
<protein>
    <submittedName>
        <fullName evidence="1">Uncharacterized protein</fullName>
    </submittedName>
</protein>
<evidence type="ECO:0000313" key="1">
    <source>
        <dbReference type="EMBL" id="AVR47214.1"/>
    </source>
</evidence>
<keyword evidence="2" id="KW-1185">Reference proteome</keyword>
<sequence>MNEGLNIVTVREKIETGQYEQAFKDLQLLKNQVVEGGIFNNLWFRLFISDLMAEICEKENRESDYFYYKNLSMVLELAKEIVKNPPFFDAVETKIIQVYKGEHFYQRDQVFQNSINRIFFLNAKYGKYLLRVIVEILFPFLIPEPCRLNFFSMKSDYDKKAEIIQSGCIIKCQRFLNSMDVLKTVSGITALYGHHFNKVIHENQD</sequence>
<proteinExistence type="predicted"/>
<dbReference type="RefSeq" id="WP_107013980.1">
    <property type="nucleotide sequence ID" value="NZ_CP028136.1"/>
</dbReference>
<name>A0A2R3ZAG6_9FLAO</name>
<gene>
    <name evidence="1" type="ORF">C7S20_19245</name>
</gene>